<dbReference type="InterPro" id="IPR020084">
    <property type="entry name" value="NUDIX_hydrolase_CS"/>
</dbReference>
<dbReference type="PROSITE" id="PS51462">
    <property type="entry name" value="NUDIX"/>
    <property type="match status" value="1"/>
</dbReference>
<sequence>MYPRSSVAAVIIQDENLLVVKKRDEKGILYSFPTGGQEGGETLVQALQREVLEEVGCDIVVGPLLWVREYIGKHHENADLEGDVHVVCHLFRCTIDEFSRTFEGMAPDADQEGVEWLSLGQLATYRFYPQALIPFLLEQGQGISSSAPLYVGDIN</sequence>
<protein>
    <submittedName>
        <fullName evidence="4">DNA mismatch repair protein MutT</fullName>
    </submittedName>
</protein>
<accession>A0ABQ3VT67</accession>
<evidence type="ECO:0000259" key="3">
    <source>
        <dbReference type="PROSITE" id="PS51462"/>
    </source>
</evidence>
<dbReference type="PROSITE" id="PS00893">
    <property type="entry name" value="NUDIX_BOX"/>
    <property type="match status" value="1"/>
</dbReference>
<dbReference type="Gene3D" id="3.90.79.10">
    <property type="entry name" value="Nucleoside Triphosphate Pyrophosphohydrolase"/>
    <property type="match status" value="1"/>
</dbReference>
<dbReference type="Pfam" id="PF00293">
    <property type="entry name" value="NUDIX"/>
    <property type="match status" value="1"/>
</dbReference>
<proteinExistence type="predicted"/>
<feature type="domain" description="Nudix hydrolase" evidence="3">
    <location>
        <begin position="2"/>
        <end position="138"/>
    </location>
</feature>
<evidence type="ECO:0000313" key="5">
    <source>
        <dbReference type="Proteomes" id="UP000635565"/>
    </source>
</evidence>
<dbReference type="InterPro" id="IPR000086">
    <property type="entry name" value="NUDIX_hydrolase_dom"/>
</dbReference>
<keyword evidence="5" id="KW-1185">Reference proteome</keyword>
<name>A0ABQ3VT67_9CHLR</name>
<evidence type="ECO:0000313" key="4">
    <source>
        <dbReference type="EMBL" id="GHO89410.1"/>
    </source>
</evidence>
<organism evidence="4 5">
    <name type="scientific">Dictyobacter formicarum</name>
    <dbReference type="NCBI Taxonomy" id="2778368"/>
    <lineage>
        <taxon>Bacteria</taxon>
        <taxon>Bacillati</taxon>
        <taxon>Chloroflexota</taxon>
        <taxon>Ktedonobacteria</taxon>
        <taxon>Ktedonobacterales</taxon>
        <taxon>Dictyobacteraceae</taxon>
        <taxon>Dictyobacter</taxon>
    </lineage>
</organism>
<comment type="cofactor">
    <cofactor evidence="1">
        <name>Mg(2+)</name>
        <dbReference type="ChEBI" id="CHEBI:18420"/>
    </cofactor>
</comment>
<dbReference type="InterPro" id="IPR015797">
    <property type="entry name" value="NUDIX_hydrolase-like_dom_sf"/>
</dbReference>
<dbReference type="EMBL" id="BNJJ01000036">
    <property type="protein sequence ID" value="GHO89410.1"/>
    <property type="molecule type" value="Genomic_DNA"/>
</dbReference>
<reference evidence="4 5" key="1">
    <citation type="journal article" date="2021" name="Int. J. Syst. Evol. Microbiol.">
        <title>Reticulibacter mediterranei gen. nov., sp. nov., within the new family Reticulibacteraceae fam. nov., and Ktedonospora formicarum gen. nov., sp. nov., Ktedonobacter robiniae sp. nov., Dictyobacter formicarum sp. nov. and Dictyobacter arantiisoli sp. nov., belonging to the class Ktedonobacteria.</title>
        <authorList>
            <person name="Yabe S."/>
            <person name="Zheng Y."/>
            <person name="Wang C.M."/>
            <person name="Sakai Y."/>
            <person name="Abe K."/>
            <person name="Yokota A."/>
            <person name="Donadio S."/>
            <person name="Cavaletti L."/>
            <person name="Monciardini P."/>
        </authorList>
    </citation>
    <scope>NUCLEOTIDE SEQUENCE [LARGE SCALE GENOMIC DNA]</scope>
    <source>
        <strain evidence="4 5">SOSP1-9</strain>
    </source>
</reference>
<dbReference type="Proteomes" id="UP000635565">
    <property type="component" value="Unassembled WGS sequence"/>
</dbReference>
<dbReference type="PANTHER" id="PTHR43046">
    <property type="entry name" value="GDP-MANNOSE MANNOSYL HYDROLASE"/>
    <property type="match status" value="1"/>
</dbReference>
<comment type="caution">
    <text evidence="4">The sequence shown here is derived from an EMBL/GenBank/DDBJ whole genome shotgun (WGS) entry which is preliminary data.</text>
</comment>
<dbReference type="CDD" id="cd18880">
    <property type="entry name" value="NUDIX_ADPRase"/>
    <property type="match status" value="1"/>
</dbReference>
<evidence type="ECO:0000256" key="1">
    <source>
        <dbReference type="ARBA" id="ARBA00001946"/>
    </source>
</evidence>
<dbReference type="SUPFAM" id="SSF55811">
    <property type="entry name" value="Nudix"/>
    <property type="match status" value="1"/>
</dbReference>
<gene>
    <name evidence="4" type="ORF">KSZ_74160</name>
</gene>
<dbReference type="RefSeq" id="WP_201366933.1">
    <property type="nucleotide sequence ID" value="NZ_BNJJ01000036.1"/>
</dbReference>
<evidence type="ECO:0000256" key="2">
    <source>
        <dbReference type="ARBA" id="ARBA00022801"/>
    </source>
</evidence>
<dbReference type="PANTHER" id="PTHR43046:SF14">
    <property type="entry name" value="MUTT_NUDIX FAMILY PROTEIN"/>
    <property type="match status" value="1"/>
</dbReference>
<keyword evidence="2" id="KW-0378">Hydrolase</keyword>